<dbReference type="Pfam" id="PF13542">
    <property type="entry name" value="HTH_Tnp_ISL3"/>
    <property type="match status" value="1"/>
</dbReference>
<evidence type="ECO:0000313" key="6">
    <source>
        <dbReference type="Proteomes" id="UP000295515"/>
    </source>
</evidence>
<feature type="region of interest" description="Disordered" evidence="1">
    <location>
        <begin position="424"/>
        <end position="444"/>
    </location>
</feature>
<name>A0A4R3YZX3_9FIRM</name>
<dbReference type="InterPro" id="IPR029261">
    <property type="entry name" value="Transposase_Znf"/>
</dbReference>
<gene>
    <name evidence="5" type="ORF">EDD60_11552</name>
</gene>
<keyword evidence="6" id="KW-1185">Reference proteome</keyword>
<dbReference type="RefSeq" id="WP_132226398.1">
    <property type="nucleotide sequence ID" value="NZ_JANKBF010000014.1"/>
</dbReference>
<organism evidence="5 6">
    <name type="scientific">Longibaculum muris</name>
    <dbReference type="NCBI Taxonomy" id="1796628"/>
    <lineage>
        <taxon>Bacteria</taxon>
        <taxon>Bacillati</taxon>
        <taxon>Bacillota</taxon>
        <taxon>Erysipelotrichia</taxon>
        <taxon>Erysipelotrichales</taxon>
        <taxon>Coprobacillaceae</taxon>
        <taxon>Longibaculum</taxon>
    </lineage>
</organism>
<dbReference type="PANTHER" id="PTHR33498">
    <property type="entry name" value="TRANSPOSASE FOR INSERTION SEQUENCE ELEMENT IS1557"/>
    <property type="match status" value="1"/>
</dbReference>
<dbReference type="PANTHER" id="PTHR33498:SF1">
    <property type="entry name" value="TRANSPOSASE FOR INSERTION SEQUENCE ELEMENT IS1557"/>
    <property type="match status" value="1"/>
</dbReference>
<dbReference type="InterPro" id="IPR032877">
    <property type="entry name" value="Transposase_HTH"/>
</dbReference>
<proteinExistence type="predicted"/>
<comment type="caution">
    <text evidence="5">The sequence shown here is derived from an EMBL/GenBank/DDBJ whole genome shotgun (WGS) entry which is preliminary data.</text>
</comment>
<reference evidence="5 6" key="1">
    <citation type="submission" date="2019-03" db="EMBL/GenBank/DDBJ databases">
        <title>Genomic Encyclopedia of Type Strains, Phase IV (KMG-IV): sequencing the most valuable type-strain genomes for metagenomic binning, comparative biology and taxonomic classification.</title>
        <authorList>
            <person name="Goeker M."/>
        </authorList>
    </citation>
    <scope>NUCLEOTIDE SEQUENCE [LARGE SCALE GENOMIC DNA]</scope>
    <source>
        <strain evidence="5 6">DSM 29487</strain>
    </source>
</reference>
<dbReference type="Proteomes" id="UP000295515">
    <property type="component" value="Unassembled WGS sequence"/>
</dbReference>
<dbReference type="Pfam" id="PF14690">
    <property type="entry name" value="Zn_ribbon_ISL3"/>
    <property type="match status" value="1"/>
</dbReference>
<dbReference type="InterPro" id="IPR047951">
    <property type="entry name" value="Transpos_ISL3"/>
</dbReference>
<protein>
    <submittedName>
        <fullName evidence="5">Transposase</fullName>
    </submittedName>
</protein>
<accession>A0A4R3YZX3</accession>
<dbReference type="Pfam" id="PF01610">
    <property type="entry name" value="DDE_Tnp_ISL3"/>
    <property type="match status" value="1"/>
</dbReference>
<evidence type="ECO:0000313" key="5">
    <source>
        <dbReference type="EMBL" id="TCV96973.1"/>
    </source>
</evidence>
<dbReference type="GeneID" id="98915882"/>
<dbReference type="NCBIfam" id="NF033550">
    <property type="entry name" value="transpos_ISL3"/>
    <property type="match status" value="1"/>
</dbReference>
<evidence type="ECO:0000256" key="1">
    <source>
        <dbReference type="SAM" id="MobiDB-lite"/>
    </source>
</evidence>
<feature type="compositionally biased region" description="Basic and acidic residues" evidence="1">
    <location>
        <begin position="429"/>
        <end position="438"/>
    </location>
</feature>
<dbReference type="InterPro" id="IPR002560">
    <property type="entry name" value="Transposase_DDE"/>
</dbReference>
<feature type="domain" description="Transposase IS204/IS1001/IS1096/IS1165 DDE" evidence="2">
    <location>
        <begin position="152"/>
        <end position="410"/>
    </location>
</feature>
<dbReference type="EMBL" id="SMCQ01000015">
    <property type="protein sequence ID" value="TCV96973.1"/>
    <property type="molecule type" value="Genomic_DNA"/>
</dbReference>
<dbReference type="AlphaFoldDB" id="A0A4R3YZX3"/>
<evidence type="ECO:0000259" key="4">
    <source>
        <dbReference type="Pfam" id="PF14690"/>
    </source>
</evidence>
<feature type="domain" description="Transposase IS204/IS1001/IS1096/IS1165 helix-turn-helix" evidence="3">
    <location>
        <begin position="89"/>
        <end position="141"/>
    </location>
</feature>
<feature type="domain" description="Transposase IS204/IS1001/IS1096/IS1165 zinc-finger" evidence="4">
    <location>
        <begin position="41"/>
        <end position="83"/>
    </location>
</feature>
<sequence>MDYDTINLLGLQPDDIQDLNIARTDNTVFINVTLSRKIKPCPCCGSLNANIKDYKIKKITHSIFNTNNTYINYRCRRFICNDCHKSFLEDNPFIAARQRISNATIIQVLKDCKRLNYTFTSIAEKNHISTSSVVNIFDQYVTMRPNPLPRVLSIDEFYLGRTWDNKFACIFIDWETSQIIDIFPSRKKFKLYSYMQYINKSEFSNVKYVSIDMNTTYGDFAYHHFKNCIVMVDSFHVVKNINDALKNVRIHVMSKQDKDSVNYYLLKHWNHLLMKRKGDIEDNIPQYNKKIGYAINKPQILELMLKIDPLLKNAYEWKEDYLDFNEDYTYKNAAKRYDELYNELVKLNMNEFKDVVGFLKNWRTEILNSFILIGQRRISNGPIESINGRIKVLLKTSLKYKNFERLRSRIMYCINKDSLPLLTNKKKTNREPGKERGNYKKNKK</sequence>
<evidence type="ECO:0000259" key="2">
    <source>
        <dbReference type="Pfam" id="PF01610"/>
    </source>
</evidence>
<evidence type="ECO:0000259" key="3">
    <source>
        <dbReference type="Pfam" id="PF13542"/>
    </source>
</evidence>